<accession>A0A9P4QM54</accession>
<name>A0A9P4QM54_9PLEO</name>
<dbReference type="InterPro" id="IPR013094">
    <property type="entry name" value="AB_hydrolase_3"/>
</dbReference>
<feature type="domain" description="Alpha/beta hydrolase fold-3" evidence="1">
    <location>
        <begin position="106"/>
        <end position="321"/>
    </location>
</feature>
<dbReference type="EMBL" id="ML996341">
    <property type="protein sequence ID" value="KAF2727297.1"/>
    <property type="molecule type" value="Genomic_DNA"/>
</dbReference>
<dbReference type="PANTHER" id="PTHR23024">
    <property type="entry name" value="ARYLACETAMIDE DEACETYLASE"/>
    <property type="match status" value="1"/>
</dbReference>
<proteinExistence type="predicted"/>
<sequence length="362" mass="39532">MAGHHGQLPRLSRDQIQALSNISAEFQQWLNQNSPGKRPTLGDFTDVEGTRNATIASTSRLVARLGAAEDTMEETSTNITVRDGWISRATITRPSPKANKPAGPLIVLYHSGGFMAGTPESMIAYARGLVRLFGATVICPSYRLSPEHQFPIPIDDAWDTLKWAGENAASLNADPDKGFIVGGVSTGGNFSPVLARRAVEEELCPPLTGHWAGVPVFMRNTTVPEKYEDIWTSWTQNAGAPLINATDAEILFDYYKPDFESPLFNAIVPDGFDVCDLSPAFIMVSGMDLIRDDGIVYSYTLDDAGVPVQLKAYPGVPHSFWAYFPTLNQSRTAMVDIAQGVAWLLKTTVDEKEAADAMLKNY</sequence>
<evidence type="ECO:0000259" key="1">
    <source>
        <dbReference type="Pfam" id="PF07859"/>
    </source>
</evidence>
<protein>
    <recommendedName>
        <fullName evidence="1">Alpha/beta hydrolase fold-3 domain-containing protein</fullName>
    </recommendedName>
</protein>
<dbReference type="AlphaFoldDB" id="A0A9P4QM54"/>
<dbReference type="InterPro" id="IPR050466">
    <property type="entry name" value="Carboxylest/Gibb_receptor"/>
</dbReference>
<dbReference type="SUPFAM" id="SSF53474">
    <property type="entry name" value="alpha/beta-Hydrolases"/>
    <property type="match status" value="1"/>
</dbReference>
<dbReference type="Gene3D" id="3.40.50.1820">
    <property type="entry name" value="alpha/beta hydrolase"/>
    <property type="match status" value="1"/>
</dbReference>
<dbReference type="GO" id="GO:0016787">
    <property type="term" value="F:hydrolase activity"/>
    <property type="evidence" value="ECO:0007669"/>
    <property type="project" value="InterPro"/>
</dbReference>
<dbReference type="OrthoDB" id="408631at2759"/>
<gene>
    <name evidence="2" type="ORF">EJ04DRAFT_570511</name>
</gene>
<keyword evidence="3" id="KW-1185">Reference proteome</keyword>
<comment type="caution">
    <text evidence="2">The sequence shown here is derived from an EMBL/GenBank/DDBJ whole genome shotgun (WGS) entry which is preliminary data.</text>
</comment>
<dbReference type="Proteomes" id="UP000799444">
    <property type="component" value="Unassembled WGS sequence"/>
</dbReference>
<dbReference type="InterPro" id="IPR029058">
    <property type="entry name" value="AB_hydrolase_fold"/>
</dbReference>
<evidence type="ECO:0000313" key="2">
    <source>
        <dbReference type="EMBL" id="KAF2727297.1"/>
    </source>
</evidence>
<dbReference type="PANTHER" id="PTHR23024:SF643">
    <property type="entry name" value="AB HYDROLASE SUPERFAMILY PROTEIN B1A11.02"/>
    <property type="match status" value="1"/>
</dbReference>
<dbReference type="Pfam" id="PF07859">
    <property type="entry name" value="Abhydrolase_3"/>
    <property type="match status" value="1"/>
</dbReference>
<organism evidence="2 3">
    <name type="scientific">Polyplosphaeria fusca</name>
    <dbReference type="NCBI Taxonomy" id="682080"/>
    <lineage>
        <taxon>Eukaryota</taxon>
        <taxon>Fungi</taxon>
        <taxon>Dikarya</taxon>
        <taxon>Ascomycota</taxon>
        <taxon>Pezizomycotina</taxon>
        <taxon>Dothideomycetes</taxon>
        <taxon>Pleosporomycetidae</taxon>
        <taxon>Pleosporales</taxon>
        <taxon>Tetraplosphaeriaceae</taxon>
        <taxon>Polyplosphaeria</taxon>
    </lineage>
</organism>
<reference evidence="2" key="1">
    <citation type="journal article" date="2020" name="Stud. Mycol.">
        <title>101 Dothideomycetes genomes: a test case for predicting lifestyles and emergence of pathogens.</title>
        <authorList>
            <person name="Haridas S."/>
            <person name="Albert R."/>
            <person name="Binder M."/>
            <person name="Bloem J."/>
            <person name="Labutti K."/>
            <person name="Salamov A."/>
            <person name="Andreopoulos B."/>
            <person name="Baker S."/>
            <person name="Barry K."/>
            <person name="Bills G."/>
            <person name="Bluhm B."/>
            <person name="Cannon C."/>
            <person name="Castanera R."/>
            <person name="Culley D."/>
            <person name="Daum C."/>
            <person name="Ezra D."/>
            <person name="Gonzalez J."/>
            <person name="Henrissat B."/>
            <person name="Kuo A."/>
            <person name="Liang C."/>
            <person name="Lipzen A."/>
            <person name="Lutzoni F."/>
            <person name="Magnuson J."/>
            <person name="Mondo S."/>
            <person name="Nolan M."/>
            <person name="Ohm R."/>
            <person name="Pangilinan J."/>
            <person name="Park H.-J."/>
            <person name="Ramirez L."/>
            <person name="Alfaro M."/>
            <person name="Sun H."/>
            <person name="Tritt A."/>
            <person name="Yoshinaga Y."/>
            <person name="Zwiers L.-H."/>
            <person name="Turgeon B."/>
            <person name="Goodwin S."/>
            <person name="Spatafora J."/>
            <person name="Crous P."/>
            <person name="Grigoriev I."/>
        </authorList>
    </citation>
    <scope>NUCLEOTIDE SEQUENCE</scope>
    <source>
        <strain evidence="2">CBS 125425</strain>
    </source>
</reference>
<evidence type="ECO:0000313" key="3">
    <source>
        <dbReference type="Proteomes" id="UP000799444"/>
    </source>
</evidence>